<keyword evidence="3" id="KW-0012">Acyltransferase</keyword>
<evidence type="ECO:0000259" key="2">
    <source>
        <dbReference type="Pfam" id="PF01757"/>
    </source>
</evidence>
<evidence type="ECO:0000313" key="4">
    <source>
        <dbReference type="Proteomes" id="UP001596024"/>
    </source>
</evidence>
<keyword evidence="3" id="KW-0808">Transferase</keyword>
<keyword evidence="1" id="KW-1133">Transmembrane helix</keyword>
<feature type="transmembrane region" description="Helical" evidence="1">
    <location>
        <begin position="323"/>
        <end position="345"/>
    </location>
</feature>
<feature type="transmembrane region" description="Helical" evidence="1">
    <location>
        <begin position="191"/>
        <end position="208"/>
    </location>
</feature>
<feature type="transmembrane region" description="Helical" evidence="1">
    <location>
        <begin position="60"/>
        <end position="82"/>
    </location>
</feature>
<reference evidence="4" key="1">
    <citation type="journal article" date="2019" name="Int. J. Syst. Evol. Microbiol.">
        <title>The Global Catalogue of Microorganisms (GCM) 10K type strain sequencing project: providing services to taxonomists for standard genome sequencing and annotation.</title>
        <authorList>
            <consortium name="The Broad Institute Genomics Platform"/>
            <consortium name="The Broad Institute Genome Sequencing Center for Infectious Disease"/>
            <person name="Wu L."/>
            <person name="Ma J."/>
        </authorList>
    </citation>
    <scope>NUCLEOTIDE SEQUENCE [LARGE SCALE GENOMIC DNA]</scope>
    <source>
        <strain evidence="4">CCUG 62981</strain>
    </source>
</reference>
<sequence length="381" mass="40958">MSVPKWSSAMLSNGHGRLEDHANNFTAIRIGFAFLVLGGHAIMLPMGLPITGVFEETLDVAVQFALDGFFILSGYMIAASLMRSADMTSYALSRFLRIFPGLIFAVLLLWLFVGPLFSGLGPGGYFAQGETWVFPLLLLSQVDPQASLPGVFSAHPMQEMNGPLWTIRYELLAYLAAGILAAVGLFRRPSIIVALFMGTAAFSVVHMIQPWDGIGAATVDASARFGGAFMAGAAFFALRDRIALTPLGCLLVVLFAFALKDTPAAMIAGQLAMGYVTLWAGFLRIPGHIGVAVREVEDVSYGVYILHWPIGQIVLALHPGAGAFTLLVVMAPAALLTGWLMRVWVEKPALALKPRLRALLNPGRIRSTGTAERINTVRQGV</sequence>
<feature type="transmembrane region" description="Helical" evidence="1">
    <location>
        <begin position="214"/>
        <end position="235"/>
    </location>
</feature>
<evidence type="ECO:0000256" key="1">
    <source>
        <dbReference type="SAM" id="Phobius"/>
    </source>
</evidence>
<accession>A0ABV9NI22</accession>
<name>A0ABV9NI22_9PROT</name>
<feature type="transmembrane region" description="Helical" evidence="1">
    <location>
        <begin position="167"/>
        <end position="186"/>
    </location>
</feature>
<feature type="domain" description="Acyltransferase 3" evidence="2">
    <location>
        <begin position="26"/>
        <end position="341"/>
    </location>
</feature>
<dbReference type="PANTHER" id="PTHR23028">
    <property type="entry name" value="ACETYLTRANSFERASE"/>
    <property type="match status" value="1"/>
</dbReference>
<keyword evidence="4" id="KW-1185">Reference proteome</keyword>
<feature type="transmembrane region" description="Helical" evidence="1">
    <location>
        <begin position="299"/>
        <end position="317"/>
    </location>
</feature>
<dbReference type="GO" id="GO:0016746">
    <property type="term" value="F:acyltransferase activity"/>
    <property type="evidence" value="ECO:0007669"/>
    <property type="project" value="UniProtKB-KW"/>
</dbReference>
<feature type="transmembrane region" description="Helical" evidence="1">
    <location>
        <begin position="94"/>
        <end position="113"/>
    </location>
</feature>
<keyword evidence="1" id="KW-0472">Membrane</keyword>
<dbReference type="EMBL" id="JBHSGQ010000010">
    <property type="protein sequence ID" value="MFC4726358.1"/>
    <property type="molecule type" value="Genomic_DNA"/>
</dbReference>
<keyword evidence="1" id="KW-0812">Transmembrane</keyword>
<dbReference type="InterPro" id="IPR002656">
    <property type="entry name" value="Acyl_transf_3_dom"/>
</dbReference>
<dbReference type="Pfam" id="PF01757">
    <property type="entry name" value="Acyl_transf_3"/>
    <property type="match status" value="1"/>
</dbReference>
<organism evidence="3 4">
    <name type="scientific">Glycocaulis abyssi</name>
    <dbReference type="NCBI Taxonomy" id="1433403"/>
    <lineage>
        <taxon>Bacteria</taxon>
        <taxon>Pseudomonadati</taxon>
        <taxon>Pseudomonadota</taxon>
        <taxon>Alphaproteobacteria</taxon>
        <taxon>Maricaulales</taxon>
        <taxon>Maricaulaceae</taxon>
        <taxon>Glycocaulis</taxon>
    </lineage>
</organism>
<dbReference type="Proteomes" id="UP001596024">
    <property type="component" value="Unassembled WGS sequence"/>
</dbReference>
<protein>
    <submittedName>
        <fullName evidence="3">Acyltransferase family protein</fullName>
        <ecNumber evidence="3">2.3.-.-</ecNumber>
    </submittedName>
</protein>
<gene>
    <name evidence="3" type="ORF">ACFPB0_13760</name>
</gene>
<proteinExistence type="predicted"/>
<feature type="transmembrane region" description="Helical" evidence="1">
    <location>
        <begin position="27"/>
        <end position="48"/>
    </location>
</feature>
<dbReference type="RefSeq" id="WP_371395134.1">
    <property type="nucleotide sequence ID" value="NZ_CP163422.1"/>
</dbReference>
<dbReference type="InterPro" id="IPR050879">
    <property type="entry name" value="Acyltransferase_3"/>
</dbReference>
<feature type="transmembrane region" description="Helical" evidence="1">
    <location>
        <begin position="265"/>
        <end position="287"/>
    </location>
</feature>
<evidence type="ECO:0000313" key="3">
    <source>
        <dbReference type="EMBL" id="MFC4726358.1"/>
    </source>
</evidence>
<feature type="transmembrane region" description="Helical" evidence="1">
    <location>
        <begin position="242"/>
        <end position="259"/>
    </location>
</feature>
<comment type="caution">
    <text evidence="3">The sequence shown here is derived from an EMBL/GenBank/DDBJ whole genome shotgun (WGS) entry which is preliminary data.</text>
</comment>
<dbReference type="EC" id="2.3.-.-" evidence="3"/>